<evidence type="ECO:0000313" key="2">
    <source>
        <dbReference type="Proteomes" id="UP000236664"/>
    </source>
</evidence>
<name>A0A2K0UKW5_GIBNY</name>
<dbReference type="AlphaFoldDB" id="A0A2K0UKW5"/>
<protein>
    <submittedName>
        <fullName evidence="1">Uncharacterized protein</fullName>
    </submittedName>
</protein>
<comment type="caution">
    <text evidence="1">The sequence shown here is derived from an EMBL/GenBank/DDBJ whole genome shotgun (WGS) entry which is preliminary data.</text>
</comment>
<evidence type="ECO:0000313" key="1">
    <source>
        <dbReference type="EMBL" id="PNP58407.1"/>
    </source>
</evidence>
<dbReference type="EMBL" id="MTQA01000463">
    <property type="protein sequence ID" value="PNP58407.1"/>
    <property type="molecule type" value="Genomic_DNA"/>
</dbReference>
<sequence length="107" mass="11529">MCRIVGVDDPSDFPVIDTFCTELAKAREILFGNATSESGEPVERFTGIDKLFNEALLQLQKFFFGAEQHRSRVVDGLGDYPSTKLCGGAGGGQVAPASEGFPRRCAI</sequence>
<reference evidence="1 2" key="1">
    <citation type="submission" date="2017-06" db="EMBL/GenBank/DDBJ databases">
        <title>Genome of Fusarium nygamai isolate CS10214.</title>
        <authorList>
            <person name="Gardiner D.M."/>
            <person name="Obanor F."/>
            <person name="Kazan K."/>
        </authorList>
    </citation>
    <scope>NUCLEOTIDE SEQUENCE [LARGE SCALE GENOMIC DNA]</scope>
    <source>
        <strain evidence="1 2">CS10214</strain>
    </source>
</reference>
<dbReference type="OrthoDB" id="3231000at2759"/>
<keyword evidence="2" id="KW-1185">Reference proteome</keyword>
<accession>A0A2K0UKW5</accession>
<organism evidence="1 2">
    <name type="scientific">Gibberella nygamai</name>
    <name type="common">Bean root rot disease fungus</name>
    <name type="synonym">Fusarium nygamai</name>
    <dbReference type="NCBI Taxonomy" id="42673"/>
    <lineage>
        <taxon>Eukaryota</taxon>
        <taxon>Fungi</taxon>
        <taxon>Dikarya</taxon>
        <taxon>Ascomycota</taxon>
        <taxon>Pezizomycotina</taxon>
        <taxon>Sordariomycetes</taxon>
        <taxon>Hypocreomycetidae</taxon>
        <taxon>Hypocreales</taxon>
        <taxon>Nectriaceae</taxon>
        <taxon>Fusarium</taxon>
        <taxon>Fusarium fujikuroi species complex</taxon>
    </lineage>
</organism>
<dbReference type="Proteomes" id="UP000236664">
    <property type="component" value="Unassembled WGS sequence"/>
</dbReference>
<proteinExistence type="predicted"/>
<gene>
    <name evidence="1" type="ORF">FNYG_15070</name>
</gene>